<dbReference type="EMBL" id="FAXA01000385">
    <property type="protein sequence ID" value="CUV03240.1"/>
    <property type="molecule type" value="Genomic_DNA"/>
</dbReference>
<dbReference type="Pfam" id="PF02515">
    <property type="entry name" value="CoA_transf_3"/>
    <property type="match status" value="1"/>
</dbReference>
<dbReference type="Gene3D" id="3.30.1540.10">
    <property type="entry name" value="formyl-coa transferase, domain 3"/>
    <property type="match status" value="1"/>
</dbReference>
<dbReference type="InterPro" id="IPR023606">
    <property type="entry name" value="CoA-Trfase_III_dom_1_sf"/>
</dbReference>
<protein>
    <submittedName>
        <fullName evidence="2">Alpha-methylacyl-CoA racemase</fullName>
        <ecNumber evidence="2">5.1.99.4</ecNumber>
    </submittedName>
</protein>
<dbReference type="PANTHER" id="PTHR48207:SF3">
    <property type="entry name" value="SUCCINATE--HYDROXYMETHYLGLUTARATE COA-TRANSFERASE"/>
    <property type="match status" value="1"/>
</dbReference>
<dbReference type="SUPFAM" id="SSF89796">
    <property type="entry name" value="CoA-transferase family III (CaiB/BaiF)"/>
    <property type="match status" value="1"/>
</dbReference>
<gene>
    <name evidence="2" type="ORF">MGWOODY_Clf1420</name>
</gene>
<name>A0A160VEN1_9ZZZZ</name>
<dbReference type="InterPro" id="IPR003673">
    <property type="entry name" value="CoA-Trfase_fam_III"/>
</dbReference>
<dbReference type="EC" id="5.1.99.4" evidence="2"/>
<evidence type="ECO:0000313" key="2">
    <source>
        <dbReference type="EMBL" id="CUV03240.1"/>
    </source>
</evidence>
<keyword evidence="1" id="KW-0808">Transferase</keyword>
<dbReference type="PANTHER" id="PTHR48207">
    <property type="entry name" value="SUCCINATE--HYDROXYMETHYLGLUTARATE COA-TRANSFERASE"/>
    <property type="match status" value="1"/>
</dbReference>
<sequence>MDILSDIKVLEVANNLSGAFCAKLLADQGADTVKVERPGWGDTARREPPFINGVPDIEGSTIFLAFNTNKRGITLDIEQALGRELLLRLVADADVLIESYPPGHLESLGLGYQVLRETNPGLVVSSVTYFGQTGPYRDYRGGDLVVQALGGFLHAVTGSEDRPPMGTALEQMEITAARNGAIAIMAALLHRQQSGEGQHVDLSTMEAAVSTPSGLIHPYSFTGRSPKRGGSDGNVMDGMHLSTKDGEVTLTTAGTGGRPMEAWSEFLEEPKLLDPKFATRQSRMENWEELHSLVAPTLTRWNNLDLMRETMARGLVIGLVQNPQQVVSSPHLAERSYFVEMDHPEAGSLKYPGPGFLMNGVNPMEGGKAAPALGEHNSEIIGGELGLSIEELGLLRASQVI</sequence>
<accession>A0A160VEN1</accession>
<dbReference type="InterPro" id="IPR050483">
    <property type="entry name" value="CoA-transferase_III_domain"/>
</dbReference>
<keyword evidence="2" id="KW-0413">Isomerase</keyword>
<dbReference type="AlphaFoldDB" id="A0A160VEN1"/>
<dbReference type="GO" id="GO:0008410">
    <property type="term" value="F:CoA-transferase activity"/>
    <property type="evidence" value="ECO:0007669"/>
    <property type="project" value="TreeGrafter"/>
</dbReference>
<proteinExistence type="predicted"/>
<organism evidence="2">
    <name type="scientific">hydrothermal vent metagenome</name>
    <dbReference type="NCBI Taxonomy" id="652676"/>
    <lineage>
        <taxon>unclassified sequences</taxon>
        <taxon>metagenomes</taxon>
        <taxon>ecological metagenomes</taxon>
    </lineage>
</organism>
<reference evidence="2" key="1">
    <citation type="submission" date="2015-10" db="EMBL/GenBank/DDBJ databases">
        <authorList>
            <person name="Gilbert D.G."/>
        </authorList>
    </citation>
    <scope>NUCLEOTIDE SEQUENCE</scope>
</reference>
<dbReference type="InterPro" id="IPR044855">
    <property type="entry name" value="CoA-Trfase_III_dom3_sf"/>
</dbReference>
<dbReference type="GO" id="GO:0008111">
    <property type="term" value="F:alpha-methylacyl-CoA racemase activity"/>
    <property type="evidence" value="ECO:0007669"/>
    <property type="project" value="UniProtKB-EC"/>
</dbReference>
<evidence type="ECO:0000256" key="1">
    <source>
        <dbReference type="ARBA" id="ARBA00022679"/>
    </source>
</evidence>
<dbReference type="Gene3D" id="3.40.50.10540">
    <property type="entry name" value="Crotonobetainyl-coa:carnitine coa-transferase, domain 1"/>
    <property type="match status" value="1"/>
</dbReference>